<dbReference type="InterPro" id="IPR025962">
    <property type="entry name" value="SdpI/YhfL"/>
</dbReference>
<keyword evidence="1" id="KW-0472">Membrane</keyword>
<proteinExistence type="predicted"/>
<keyword evidence="1" id="KW-1133">Transmembrane helix</keyword>
<gene>
    <name evidence="2" type="ORF">E3T27_09975</name>
</gene>
<dbReference type="RefSeq" id="WP_104198130.1">
    <property type="nucleotide sequence ID" value="NZ_SOGT01000012.1"/>
</dbReference>
<feature type="transmembrane region" description="Helical" evidence="1">
    <location>
        <begin position="84"/>
        <end position="102"/>
    </location>
</feature>
<dbReference type="Pfam" id="PF13630">
    <property type="entry name" value="SdpI"/>
    <property type="match status" value="1"/>
</dbReference>
<sequence>MTYEANFTAYIIAAAMLLVVVVTQLGASGKIRRNGFVGLRIPPTMATDAAWVAGHRAARAPSWIGFVVVAIAAGAAQFTPGATTAGIVLLFLFLGWSIVAAWRGARAATS</sequence>
<feature type="transmembrane region" description="Helical" evidence="1">
    <location>
        <begin position="6"/>
        <end position="27"/>
    </location>
</feature>
<evidence type="ECO:0000256" key="1">
    <source>
        <dbReference type="SAM" id="Phobius"/>
    </source>
</evidence>
<feature type="transmembrane region" description="Helical" evidence="1">
    <location>
        <begin position="60"/>
        <end position="78"/>
    </location>
</feature>
<comment type="caution">
    <text evidence="2">The sequence shown here is derived from an EMBL/GenBank/DDBJ whole genome shotgun (WGS) entry which is preliminary data.</text>
</comment>
<reference evidence="2 3" key="1">
    <citation type="submission" date="2019-03" db="EMBL/GenBank/DDBJ databases">
        <title>Genomics of glacier-inhabiting Cryobacterium strains.</title>
        <authorList>
            <person name="Liu Q."/>
            <person name="Xin Y.-H."/>
        </authorList>
    </citation>
    <scope>NUCLEOTIDE SEQUENCE [LARGE SCALE GENOMIC DNA]</scope>
    <source>
        <strain evidence="2 3">TMT1-1</strain>
    </source>
</reference>
<dbReference type="Proteomes" id="UP000298424">
    <property type="component" value="Unassembled WGS sequence"/>
</dbReference>
<keyword evidence="1" id="KW-0812">Transmembrane</keyword>
<evidence type="ECO:0000313" key="2">
    <source>
        <dbReference type="EMBL" id="TFD25103.1"/>
    </source>
</evidence>
<organism evidence="2 3">
    <name type="scientific">Cryobacterium lyxosi</name>
    <dbReference type="NCBI Taxonomy" id="1259228"/>
    <lineage>
        <taxon>Bacteria</taxon>
        <taxon>Bacillati</taxon>
        <taxon>Actinomycetota</taxon>
        <taxon>Actinomycetes</taxon>
        <taxon>Micrococcales</taxon>
        <taxon>Microbacteriaceae</taxon>
        <taxon>Cryobacterium</taxon>
    </lineage>
</organism>
<protein>
    <submittedName>
        <fullName evidence="2">SdpI family protein</fullName>
    </submittedName>
</protein>
<evidence type="ECO:0000313" key="3">
    <source>
        <dbReference type="Proteomes" id="UP000298424"/>
    </source>
</evidence>
<name>A0A4R8ZD73_9MICO</name>
<accession>A0A4R8ZD73</accession>
<keyword evidence="3" id="KW-1185">Reference proteome</keyword>
<dbReference type="AlphaFoldDB" id="A0A4R8ZD73"/>
<dbReference type="OrthoDB" id="4422940at2"/>
<dbReference type="EMBL" id="SOGT01000012">
    <property type="protein sequence ID" value="TFD25103.1"/>
    <property type="molecule type" value="Genomic_DNA"/>
</dbReference>